<reference evidence="1 2" key="1">
    <citation type="journal article" date="2022" name="Allergy">
        <title>Genome assembly and annotation of Periplaneta americana reveal a comprehensive cockroach allergen profile.</title>
        <authorList>
            <person name="Wang L."/>
            <person name="Xiong Q."/>
            <person name="Saelim N."/>
            <person name="Wang L."/>
            <person name="Nong W."/>
            <person name="Wan A.T."/>
            <person name="Shi M."/>
            <person name="Liu X."/>
            <person name="Cao Q."/>
            <person name="Hui J.H.L."/>
            <person name="Sookrung N."/>
            <person name="Leung T.F."/>
            <person name="Tungtrongchitr A."/>
            <person name="Tsui S.K.W."/>
        </authorList>
    </citation>
    <scope>NUCLEOTIDE SEQUENCE [LARGE SCALE GENOMIC DNA]</scope>
    <source>
        <strain evidence="1">PWHHKU_190912</strain>
    </source>
</reference>
<evidence type="ECO:0000313" key="2">
    <source>
        <dbReference type="Proteomes" id="UP001148838"/>
    </source>
</evidence>
<proteinExistence type="predicted"/>
<sequence length="157" mass="18437">MLTERKNNNFMSIKVMSLLEEKRKEGLDAKCHKFCAEVDDLYDSCIEYLENWLEPMLCFIWMCLSESLDWDKVSWSLASKLSTASSAIFFIPEEDGRASRRKLEANLQLTWLRTREELRRLHNCPGMATRTRRESRETRTGILIFTTERKAEASALF</sequence>
<accession>A0ABQ8TKM4</accession>
<keyword evidence="2" id="KW-1185">Reference proteome</keyword>
<dbReference type="Proteomes" id="UP001148838">
    <property type="component" value="Unassembled WGS sequence"/>
</dbReference>
<organism evidence="1 2">
    <name type="scientific">Periplaneta americana</name>
    <name type="common">American cockroach</name>
    <name type="synonym">Blatta americana</name>
    <dbReference type="NCBI Taxonomy" id="6978"/>
    <lineage>
        <taxon>Eukaryota</taxon>
        <taxon>Metazoa</taxon>
        <taxon>Ecdysozoa</taxon>
        <taxon>Arthropoda</taxon>
        <taxon>Hexapoda</taxon>
        <taxon>Insecta</taxon>
        <taxon>Pterygota</taxon>
        <taxon>Neoptera</taxon>
        <taxon>Polyneoptera</taxon>
        <taxon>Dictyoptera</taxon>
        <taxon>Blattodea</taxon>
        <taxon>Blattoidea</taxon>
        <taxon>Blattidae</taxon>
        <taxon>Blattinae</taxon>
        <taxon>Periplaneta</taxon>
    </lineage>
</organism>
<evidence type="ECO:0000313" key="1">
    <source>
        <dbReference type="EMBL" id="KAJ4446461.1"/>
    </source>
</evidence>
<gene>
    <name evidence="1" type="ORF">ANN_13157</name>
</gene>
<name>A0ABQ8TKM4_PERAM</name>
<comment type="caution">
    <text evidence="1">The sequence shown here is derived from an EMBL/GenBank/DDBJ whole genome shotgun (WGS) entry which is preliminary data.</text>
</comment>
<protein>
    <submittedName>
        <fullName evidence="1">Uncharacterized protein</fullName>
    </submittedName>
</protein>
<dbReference type="EMBL" id="JAJSOF020000009">
    <property type="protein sequence ID" value="KAJ4446461.1"/>
    <property type="molecule type" value="Genomic_DNA"/>
</dbReference>